<keyword evidence="2" id="KW-1133">Transmembrane helix</keyword>
<reference evidence="3 4" key="1">
    <citation type="submission" date="2019-02" db="EMBL/GenBank/DDBJ databases">
        <title>Deep-cultivation of Planctomycetes and their phenomic and genomic characterization uncovers novel biology.</title>
        <authorList>
            <person name="Wiegand S."/>
            <person name="Jogler M."/>
            <person name="Boedeker C."/>
            <person name="Pinto D."/>
            <person name="Vollmers J."/>
            <person name="Rivas-Marin E."/>
            <person name="Kohn T."/>
            <person name="Peeters S.H."/>
            <person name="Heuer A."/>
            <person name="Rast P."/>
            <person name="Oberbeckmann S."/>
            <person name="Bunk B."/>
            <person name="Jeske O."/>
            <person name="Meyerdierks A."/>
            <person name="Storesund J.E."/>
            <person name="Kallscheuer N."/>
            <person name="Luecker S."/>
            <person name="Lage O.M."/>
            <person name="Pohl T."/>
            <person name="Merkel B.J."/>
            <person name="Hornburger P."/>
            <person name="Mueller R.-W."/>
            <person name="Bruemmer F."/>
            <person name="Labrenz M."/>
            <person name="Spormann A.M."/>
            <person name="Op den Camp H."/>
            <person name="Overmann J."/>
            <person name="Amann R."/>
            <person name="Jetten M.S.M."/>
            <person name="Mascher T."/>
            <person name="Medema M.H."/>
            <person name="Devos D.P."/>
            <person name="Kaster A.-K."/>
            <person name="Ovreas L."/>
            <person name="Rohde M."/>
            <person name="Galperin M.Y."/>
            <person name="Jogler C."/>
        </authorList>
    </citation>
    <scope>NUCLEOTIDE SEQUENCE [LARGE SCALE GENOMIC DNA]</scope>
    <source>
        <strain evidence="3 4">HG15A2</strain>
    </source>
</reference>
<organism evidence="3 4">
    <name type="scientific">Adhaeretor mobilis</name>
    <dbReference type="NCBI Taxonomy" id="1930276"/>
    <lineage>
        <taxon>Bacteria</taxon>
        <taxon>Pseudomonadati</taxon>
        <taxon>Planctomycetota</taxon>
        <taxon>Planctomycetia</taxon>
        <taxon>Pirellulales</taxon>
        <taxon>Lacipirellulaceae</taxon>
        <taxon>Adhaeretor</taxon>
    </lineage>
</organism>
<dbReference type="RefSeq" id="WP_145057659.1">
    <property type="nucleotide sequence ID" value="NZ_CP036263.1"/>
</dbReference>
<dbReference type="Proteomes" id="UP000319852">
    <property type="component" value="Chromosome"/>
</dbReference>
<keyword evidence="4" id="KW-1185">Reference proteome</keyword>
<keyword evidence="2" id="KW-0472">Membrane</keyword>
<dbReference type="OrthoDB" id="246463at2"/>
<dbReference type="KEGG" id="amob:HG15A2_06110"/>
<evidence type="ECO:0000256" key="1">
    <source>
        <dbReference type="SAM" id="MobiDB-lite"/>
    </source>
</evidence>
<keyword evidence="2" id="KW-0812">Transmembrane</keyword>
<evidence type="ECO:0000256" key="2">
    <source>
        <dbReference type="SAM" id="Phobius"/>
    </source>
</evidence>
<feature type="region of interest" description="Disordered" evidence="1">
    <location>
        <begin position="302"/>
        <end position="348"/>
    </location>
</feature>
<evidence type="ECO:0000313" key="4">
    <source>
        <dbReference type="Proteomes" id="UP000319852"/>
    </source>
</evidence>
<dbReference type="EMBL" id="CP036263">
    <property type="protein sequence ID" value="QDS97350.1"/>
    <property type="molecule type" value="Genomic_DNA"/>
</dbReference>
<evidence type="ECO:0000313" key="3">
    <source>
        <dbReference type="EMBL" id="QDS97350.1"/>
    </source>
</evidence>
<feature type="transmembrane region" description="Helical" evidence="2">
    <location>
        <begin position="7"/>
        <end position="25"/>
    </location>
</feature>
<feature type="compositionally biased region" description="Basic and acidic residues" evidence="1">
    <location>
        <begin position="318"/>
        <end position="348"/>
    </location>
</feature>
<gene>
    <name evidence="3" type="ORF">HG15A2_06110</name>
</gene>
<sequence length="348" mass="38889">MQHPRRNLFLLAIIALLLVGGYLFYTNNRFVPPAVPNPNGYEVLLEAAKQLHPRTGWYYESTDEERATIIATNKPVLELARRGLEMDSVVPINWTAPDMQGHLDQLSGIRELARAFSAARYAAQAAGNRSVAVQNGADMLRLANHSYQGGLLVDLLVGFAIQNMGLDSLAKIVDEMDRDSCEELLREIEQLDFEPGVIEKAMTVDAQRAKIEMGAATYFLAAWQSSAITAASVKSTKVAFDRVRSLHKQLQLRIALRLFLLDNQRLPEVLAELEPEYMQNGLDDLLSDKPFVYRPADESYELYSVGPNGNDDGGPNDDETKSDDVRLDTEEFKLEASDAKNTELRFPQ</sequence>
<name>A0A517MR46_9BACT</name>
<proteinExistence type="predicted"/>
<dbReference type="AlphaFoldDB" id="A0A517MR46"/>
<protein>
    <submittedName>
        <fullName evidence="3">Uncharacterized protein</fullName>
    </submittedName>
</protein>
<accession>A0A517MR46</accession>